<feature type="transmembrane region" description="Helical" evidence="2">
    <location>
        <begin position="143"/>
        <end position="169"/>
    </location>
</feature>
<feature type="region of interest" description="Disordered" evidence="1">
    <location>
        <begin position="45"/>
        <end position="68"/>
    </location>
</feature>
<keyword evidence="2" id="KW-1133">Transmembrane helix</keyword>
<dbReference type="RefSeq" id="XP_013405749.1">
    <property type="nucleotide sequence ID" value="XM_013550295.1"/>
</dbReference>
<feature type="region of interest" description="Disordered" evidence="1">
    <location>
        <begin position="259"/>
        <end position="299"/>
    </location>
</feature>
<feature type="region of interest" description="Disordered" evidence="1">
    <location>
        <begin position="199"/>
        <end position="243"/>
    </location>
</feature>
<dbReference type="Proteomes" id="UP000085678">
    <property type="component" value="Unplaced"/>
</dbReference>
<gene>
    <name evidence="4" type="primary">LOC106170436</name>
</gene>
<proteinExistence type="predicted"/>
<protein>
    <submittedName>
        <fullName evidence="4">Uncharacterized protein LOC106170436 isoform X1</fullName>
    </submittedName>
</protein>
<feature type="region of interest" description="Disordered" evidence="1">
    <location>
        <begin position="1"/>
        <end position="30"/>
    </location>
</feature>
<feature type="compositionally biased region" description="Polar residues" evidence="1">
    <location>
        <begin position="382"/>
        <end position="393"/>
    </location>
</feature>
<dbReference type="AlphaFoldDB" id="A0A1S3J7D2"/>
<dbReference type="GeneID" id="106170436"/>
<feature type="compositionally biased region" description="Basic and acidic residues" evidence="1">
    <location>
        <begin position="356"/>
        <end position="371"/>
    </location>
</feature>
<evidence type="ECO:0000313" key="4">
    <source>
        <dbReference type="RefSeq" id="XP_013405749.1"/>
    </source>
</evidence>
<feature type="region of interest" description="Disordered" evidence="1">
    <location>
        <begin position="323"/>
        <end position="468"/>
    </location>
</feature>
<dbReference type="KEGG" id="lak:106170436"/>
<keyword evidence="2" id="KW-0812">Transmembrane</keyword>
<feature type="compositionally biased region" description="Low complexity" evidence="1">
    <location>
        <begin position="403"/>
        <end position="412"/>
    </location>
</feature>
<reference evidence="4" key="1">
    <citation type="submission" date="2025-08" db="UniProtKB">
        <authorList>
            <consortium name="RefSeq"/>
        </authorList>
    </citation>
    <scope>IDENTIFICATION</scope>
    <source>
        <tissue evidence="4">Gonads</tissue>
    </source>
</reference>
<evidence type="ECO:0000256" key="2">
    <source>
        <dbReference type="SAM" id="Phobius"/>
    </source>
</evidence>
<keyword evidence="3" id="KW-1185">Reference proteome</keyword>
<evidence type="ECO:0000256" key="1">
    <source>
        <dbReference type="SAM" id="MobiDB-lite"/>
    </source>
</evidence>
<keyword evidence="2" id="KW-0472">Membrane</keyword>
<feature type="compositionally biased region" description="Basic and acidic residues" evidence="1">
    <location>
        <begin position="231"/>
        <end position="243"/>
    </location>
</feature>
<feature type="compositionally biased region" description="Polar residues" evidence="1">
    <location>
        <begin position="52"/>
        <end position="65"/>
    </location>
</feature>
<accession>A0A1S3J7D2</accession>
<dbReference type="InParanoid" id="A0A1S3J7D2"/>
<sequence>MEFVRKKLKSKTEGYRANRAGGTGTVPEGEVLPTVDNQEYIKAAPCPPEDPSCSQTKPTETTTGGDLTIKPTKMLTSMTIAPTTGAYRTVEFTNTTQGNLTVIPGDVTPGSDPGLPVTMPSTTNATAGKGTFSGLFILDSTTAAIIGGVAGAVLLVLFILVAILLCLLCKRKGGKKRQRAMAENPQYTTESEFQLYDRINENPDPENPYHEPYDPCVAPPLPQSRPPYDGLGREERTKQDKSHYAGLLKVNSLYYNKKKKNKGGKGEGTPYAVVPIEPSQSAPKAPSAESPDLSVSREGKKEPHYYVLESPQTQLKNKNLHEQNTQNTDKGPHYYTLEPPPALKPESAVAEDEADDYTKPEDIAANRRPEYLELIESDDQMSADSGRGTSSFTGKPGSRYVMENKNNSNNFNDDFENEQTVRKTVESDYTDRKVVESEETDRKVVGADDMAKKGGNQRYVDHPVFSIT</sequence>
<feature type="compositionally biased region" description="Basic and acidic residues" evidence="1">
    <location>
        <begin position="419"/>
        <end position="452"/>
    </location>
</feature>
<evidence type="ECO:0000313" key="3">
    <source>
        <dbReference type="Proteomes" id="UP000085678"/>
    </source>
</evidence>
<organism evidence="3 4">
    <name type="scientific">Lingula anatina</name>
    <name type="common">Brachiopod</name>
    <name type="synonym">Lingula unguis</name>
    <dbReference type="NCBI Taxonomy" id="7574"/>
    <lineage>
        <taxon>Eukaryota</taxon>
        <taxon>Metazoa</taxon>
        <taxon>Spiralia</taxon>
        <taxon>Lophotrochozoa</taxon>
        <taxon>Brachiopoda</taxon>
        <taxon>Linguliformea</taxon>
        <taxon>Lingulata</taxon>
        <taxon>Lingulida</taxon>
        <taxon>Linguloidea</taxon>
        <taxon>Lingulidae</taxon>
        <taxon>Lingula</taxon>
    </lineage>
</organism>
<name>A0A1S3J7D2_LINAN</name>